<name>A0A0V1GZM2_9BILA</name>
<sequence length="152" mass="17397">MLLIIDKAPCHSSCKLLDRENGLFRVFKKRYKKEILQRIVLPDADGDDLVSQLRSINLKDCCYMIAQAWDSMSGSTLRGNEKDQNNDVDVSDKPNEGPSHSEAYSCLTVGLKWMEKQKEFSATQLMLMRQTGDVVAKNKLSSFKYYIEYDSN</sequence>
<dbReference type="AlphaFoldDB" id="A0A0V1GZM2"/>
<dbReference type="EMBL" id="JYDP01000198">
    <property type="protein sequence ID" value="KRZ03268.1"/>
    <property type="molecule type" value="Genomic_DNA"/>
</dbReference>
<evidence type="ECO:0008006" key="4">
    <source>
        <dbReference type="Google" id="ProtNLM"/>
    </source>
</evidence>
<proteinExistence type="predicted"/>
<keyword evidence="3" id="KW-1185">Reference proteome</keyword>
<reference evidence="2 3" key="1">
    <citation type="submission" date="2015-01" db="EMBL/GenBank/DDBJ databases">
        <title>Evolution of Trichinella species and genotypes.</title>
        <authorList>
            <person name="Korhonen P.K."/>
            <person name="Edoardo P."/>
            <person name="Giuseppe L.R."/>
            <person name="Gasser R.B."/>
        </authorList>
    </citation>
    <scope>NUCLEOTIDE SEQUENCE [LARGE SCALE GENOMIC DNA]</scope>
    <source>
        <strain evidence="2">ISS1029</strain>
    </source>
</reference>
<dbReference type="OrthoDB" id="5920530at2759"/>
<accession>A0A0V1GZM2</accession>
<organism evidence="2 3">
    <name type="scientific">Trichinella zimbabwensis</name>
    <dbReference type="NCBI Taxonomy" id="268475"/>
    <lineage>
        <taxon>Eukaryota</taxon>
        <taxon>Metazoa</taxon>
        <taxon>Ecdysozoa</taxon>
        <taxon>Nematoda</taxon>
        <taxon>Enoplea</taxon>
        <taxon>Dorylaimia</taxon>
        <taxon>Trichinellida</taxon>
        <taxon>Trichinellidae</taxon>
        <taxon>Trichinella</taxon>
    </lineage>
</organism>
<evidence type="ECO:0000256" key="1">
    <source>
        <dbReference type="SAM" id="MobiDB-lite"/>
    </source>
</evidence>
<feature type="region of interest" description="Disordered" evidence="1">
    <location>
        <begin position="75"/>
        <end position="101"/>
    </location>
</feature>
<evidence type="ECO:0000313" key="2">
    <source>
        <dbReference type="EMBL" id="KRZ03268.1"/>
    </source>
</evidence>
<feature type="compositionally biased region" description="Basic and acidic residues" evidence="1">
    <location>
        <begin position="79"/>
        <end position="95"/>
    </location>
</feature>
<gene>
    <name evidence="2" type="ORF">T11_4891</name>
</gene>
<evidence type="ECO:0000313" key="3">
    <source>
        <dbReference type="Proteomes" id="UP000055024"/>
    </source>
</evidence>
<protein>
    <recommendedName>
        <fullName evidence="4">DDE-1 domain-containing protein</fullName>
    </recommendedName>
</protein>
<dbReference type="Proteomes" id="UP000055024">
    <property type="component" value="Unassembled WGS sequence"/>
</dbReference>
<comment type="caution">
    <text evidence="2">The sequence shown here is derived from an EMBL/GenBank/DDBJ whole genome shotgun (WGS) entry which is preliminary data.</text>
</comment>